<evidence type="ECO:0000256" key="1">
    <source>
        <dbReference type="ARBA" id="ARBA00007366"/>
    </source>
</evidence>
<evidence type="ECO:0000313" key="7">
    <source>
        <dbReference type="WBParaSite" id="HPLM_0000706901-mRNA-1"/>
    </source>
</evidence>
<dbReference type="InterPro" id="IPR016024">
    <property type="entry name" value="ARM-type_fold"/>
</dbReference>
<dbReference type="PANTHER" id="PTHR23346">
    <property type="entry name" value="TRANSLATIONAL ACTIVATOR GCN1-RELATED"/>
    <property type="match status" value="1"/>
</dbReference>
<name>A0A0N4W9S4_HAEPC</name>
<evidence type="ECO:0000259" key="4">
    <source>
        <dbReference type="Pfam" id="PF24993"/>
    </source>
</evidence>
<reference evidence="5 6" key="2">
    <citation type="submission" date="2018-11" db="EMBL/GenBank/DDBJ databases">
        <authorList>
            <consortium name="Pathogen Informatics"/>
        </authorList>
    </citation>
    <scope>NUCLEOTIDE SEQUENCE [LARGE SCALE GENOMIC DNA]</scope>
    <source>
        <strain evidence="5 6">MHpl1</strain>
    </source>
</reference>
<dbReference type="GO" id="GO:0034198">
    <property type="term" value="P:cellular response to amino acid starvation"/>
    <property type="evidence" value="ECO:0007669"/>
    <property type="project" value="TreeGrafter"/>
</dbReference>
<dbReference type="SUPFAM" id="SSF48371">
    <property type="entry name" value="ARM repeat"/>
    <property type="match status" value="1"/>
</dbReference>
<dbReference type="Proteomes" id="UP000268014">
    <property type="component" value="Unassembled WGS sequence"/>
</dbReference>
<feature type="coiled-coil region" evidence="3">
    <location>
        <begin position="767"/>
        <end position="820"/>
    </location>
</feature>
<dbReference type="InterPro" id="IPR011989">
    <property type="entry name" value="ARM-like"/>
</dbReference>
<keyword evidence="6" id="KW-1185">Reference proteome</keyword>
<dbReference type="InterPro" id="IPR056810">
    <property type="entry name" value="GNC1-like_N"/>
</dbReference>
<dbReference type="OMA" id="HEKTLCF"/>
<evidence type="ECO:0000256" key="2">
    <source>
        <dbReference type="ARBA" id="ARBA00022737"/>
    </source>
</evidence>
<dbReference type="Pfam" id="PF24993">
    <property type="entry name" value="GNC1_N"/>
    <property type="match status" value="1"/>
</dbReference>
<dbReference type="OrthoDB" id="5148094at2759"/>
<dbReference type="PANTHER" id="PTHR23346:SF7">
    <property type="entry name" value="STALLED RIBOSOME SENSOR GCN1"/>
    <property type="match status" value="1"/>
</dbReference>
<feature type="domain" description="Stalled ribosome sensor GCN1-like N-terminal" evidence="4">
    <location>
        <begin position="193"/>
        <end position="316"/>
    </location>
</feature>
<dbReference type="WBParaSite" id="HPLM_0000706901-mRNA-1">
    <property type="protein sequence ID" value="HPLM_0000706901-mRNA-1"/>
    <property type="gene ID" value="HPLM_0000706901"/>
</dbReference>
<sequence>MSTENEDQLKENVDPAETVSERNEVDWLKEEIRKFAGLVNDSSVRLHVQAYTQLVKVINHVEAVPEPFIKGIVKLAVNAAVLRYCHQASFKSIAGTAIPPLKWILQRFPQVAEAVVPELVSALGTLAFYCCASGKACGIFEKKLRLLISNDEQARRLKEGITEVGKDASSAKKMVCLMAFLLKVQADVDRTLYLDVFSKAILFPKSKPEGFVIDYCGARLSSISASEFRDQLLPNIKKSLLRSPEVALFGVVKAIQSSEHPLDEFVNDLLKGLTSSVTSTSDELRNTAIAGVAAFTIKAEAATVEKIVNYLFEQLTVAKSSEQRVSILEGIANCADAKNASSSALEKVANSVVVKTTSPDKEAHENVVAAQWNTAFSWARRLRNDSTSLISAFKSAPLILSAVRHIGYRTLAKIFTRCGMKALPAESEKQLWQECEAVLKEPLQFLSLYLLLMESSNAGTANHTKLWEKISGYDGMLKDRALSAMSTDDAFAWIDLTEKMILERPISNAVSTGSYPPMCMKSLTILLFWPHWQVRKRSSLALERILTVEESHFAEALADTIFTETVNGFVDQTLRKVMHSNQDPSSFTVPGEWYVQVLRLLLTPKGPELDKLAIHTLLLASLQRLVEVDGSVWLRWMHGQTSTSQLKQSSVFKETAINLVLHCPDRSVRDNALITLVALNHPSLRDGLWSYIEKSIAEIDVGEYVRIPERHVLIYQCSEGHLYNTEVLELYESEPTLIFSDEGEITYNMRRENKAYSFRDQVAEMQLRRELAEKKRKEGKLTAAQKQVMEKELAKEKEIRDEMRQKYVVAEAKLDEARAMVAADHVGAMARFVHVVN</sequence>
<evidence type="ECO:0000313" key="6">
    <source>
        <dbReference type="Proteomes" id="UP000268014"/>
    </source>
</evidence>
<comment type="similarity">
    <text evidence="1">Belongs to the GCN1 family.</text>
</comment>
<dbReference type="GO" id="GO:0005829">
    <property type="term" value="C:cytosol"/>
    <property type="evidence" value="ECO:0007669"/>
    <property type="project" value="TreeGrafter"/>
</dbReference>
<evidence type="ECO:0000313" key="5">
    <source>
        <dbReference type="EMBL" id="VDO30821.1"/>
    </source>
</evidence>
<accession>A0A0N4W9S4</accession>
<proteinExistence type="inferred from homology"/>
<dbReference type="Gene3D" id="1.25.10.10">
    <property type="entry name" value="Leucine-rich Repeat Variant"/>
    <property type="match status" value="1"/>
</dbReference>
<dbReference type="STRING" id="6290.A0A0N4W9S4"/>
<keyword evidence="3" id="KW-0175">Coiled coil</keyword>
<organism evidence="7">
    <name type="scientific">Haemonchus placei</name>
    <name type="common">Barber's pole worm</name>
    <dbReference type="NCBI Taxonomy" id="6290"/>
    <lineage>
        <taxon>Eukaryota</taxon>
        <taxon>Metazoa</taxon>
        <taxon>Ecdysozoa</taxon>
        <taxon>Nematoda</taxon>
        <taxon>Chromadorea</taxon>
        <taxon>Rhabditida</taxon>
        <taxon>Rhabditina</taxon>
        <taxon>Rhabditomorpha</taxon>
        <taxon>Strongyloidea</taxon>
        <taxon>Trichostrongylidae</taxon>
        <taxon>Haemonchus</taxon>
    </lineage>
</organism>
<dbReference type="EMBL" id="UZAF01016594">
    <property type="protein sequence ID" value="VDO30821.1"/>
    <property type="molecule type" value="Genomic_DNA"/>
</dbReference>
<evidence type="ECO:0000256" key="3">
    <source>
        <dbReference type="SAM" id="Coils"/>
    </source>
</evidence>
<keyword evidence="2" id="KW-0677">Repeat</keyword>
<dbReference type="GO" id="GO:0006417">
    <property type="term" value="P:regulation of translation"/>
    <property type="evidence" value="ECO:0007669"/>
    <property type="project" value="TreeGrafter"/>
</dbReference>
<protein>
    <submittedName>
        <fullName evidence="7">TOG domain-containing protein</fullName>
    </submittedName>
</protein>
<reference evidence="7" key="1">
    <citation type="submission" date="2017-02" db="UniProtKB">
        <authorList>
            <consortium name="WormBaseParasite"/>
        </authorList>
    </citation>
    <scope>IDENTIFICATION</scope>
</reference>
<dbReference type="GO" id="GO:0019887">
    <property type="term" value="F:protein kinase regulator activity"/>
    <property type="evidence" value="ECO:0007669"/>
    <property type="project" value="TreeGrafter"/>
</dbReference>
<dbReference type="AlphaFoldDB" id="A0A0N4W9S4"/>
<gene>
    <name evidence="5" type="ORF">HPLM_LOCUS7061</name>
</gene>